<keyword evidence="3" id="KW-1185">Reference proteome</keyword>
<gene>
    <name evidence="2" type="ORF">AUC31_06030</name>
</gene>
<dbReference type="Proteomes" id="UP000067683">
    <property type="component" value="Chromosome"/>
</dbReference>
<reference evidence="2" key="1">
    <citation type="submission" date="2016-01" db="EMBL/GenBank/DDBJ databases">
        <title>Complete genome of Planococcus rifietoensis type strain M8.</title>
        <authorList>
            <person name="See-Too W.S."/>
        </authorList>
    </citation>
    <scope>NUCLEOTIDE SEQUENCE [LARGE SCALE GENOMIC DNA]</scope>
    <source>
        <strain evidence="2">M8</strain>
    </source>
</reference>
<dbReference type="OrthoDB" id="2163447at2"/>
<dbReference type="STRING" id="200991.AUC31_06030"/>
<dbReference type="AlphaFoldDB" id="A0A0U2PA50"/>
<protein>
    <recommendedName>
        <fullName evidence="4">Type 4 fimbrial biogenesis protein PilX N-terminal domain-containing protein</fullName>
    </recommendedName>
</protein>
<dbReference type="EMBL" id="CP013659">
    <property type="protein sequence ID" value="ALS74807.1"/>
    <property type="molecule type" value="Genomic_DNA"/>
</dbReference>
<organism evidence="2 3">
    <name type="scientific">Planococcus rifietoensis</name>
    <dbReference type="NCBI Taxonomy" id="200991"/>
    <lineage>
        <taxon>Bacteria</taxon>
        <taxon>Bacillati</taxon>
        <taxon>Bacillota</taxon>
        <taxon>Bacilli</taxon>
        <taxon>Bacillales</taxon>
        <taxon>Caryophanaceae</taxon>
        <taxon>Planococcus</taxon>
    </lineage>
</organism>
<evidence type="ECO:0000313" key="2">
    <source>
        <dbReference type="EMBL" id="ALS74807.1"/>
    </source>
</evidence>
<feature type="transmembrane region" description="Helical" evidence="1">
    <location>
        <begin position="12"/>
        <end position="34"/>
    </location>
</feature>
<evidence type="ECO:0008006" key="4">
    <source>
        <dbReference type="Google" id="ProtNLM"/>
    </source>
</evidence>
<accession>A0A0U2PA50</accession>
<evidence type="ECO:0000313" key="3">
    <source>
        <dbReference type="Proteomes" id="UP000067683"/>
    </source>
</evidence>
<keyword evidence="1" id="KW-0472">Membrane</keyword>
<keyword evidence="1" id="KW-0812">Transmembrane</keyword>
<name>A0A0U2PA50_9BACL</name>
<evidence type="ECO:0000256" key="1">
    <source>
        <dbReference type="SAM" id="Phobius"/>
    </source>
</evidence>
<dbReference type="KEGG" id="prt:AUC31_06030"/>
<dbReference type="RefSeq" id="WP_058381514.1">
    <property type="nucleotide sequence ID" value="NZ_CP013659.2"/>
</dbReference>
<proteinExistence type="predicted"/>
<sequence>MRQQVGDEKGYSLFITLLAIMLVGVLGLSLITMATNTMSFSQSERGNQSSFYIAEAGLTAKRAEIQLLVEQAFKKTHQQFEAISSPQDKAQFNFEQEYKDNVQGLLTPELNLVDSKNYESQQGNIPVSEAALSLVSTDPLVYNVESTGVVPIPSGRNQTKVLSQLLEIQLNVDQETVVEEINGEKIAKLKACFSLYTTEDLYHNTNSLKGPIYVNGTTYIQRGGAFIDGNLYSVGDVRITGGGSGINGDVYTSGKVIITQGGSKVNGKVFQNVDLSQVENECVQELPQLPDVATVFSAPTMSPLISADNQSGSNIVTNGVLSLKGNNNSTWTLSEDVYLKKLSIESGVNLTLDLKNQNRTIFVDDWDVKNGFIHLQNSANSKLRIVIKDKMTHSNGDLNVNGSPDNVEVFYAGATTPSLGGNSKYNATFHVKRADLTVTGSNGLMGDLIHYGTGSTITVSGHGDMGNKLILAPNSNFFLTGSGSILGNIIAKNFTASGAGSISPPSSDSGEWEYTEGQKEIIEYTSFEKDGSLIKATPISEE</sequence>
<keyword evidence="1" id="KW-1133">Transmembrane helix</keyword>